<dbReference type="VEuPathDB" id="FungiDB:DIURU_004825"/>
<dbReference type="Proteomes" id="UP000449547">
    <property type="component" value="Unassembled WGS sequence"/>
</dbReference>
<dbReference type="OMA" id="DEKCYPT"/>
<feature type="binding site" evidence="6">
    <location>
        <position position="182"/>
    </location>
    <ligand>
        <name>FAD</name>
        <dbReference type="ChEBI" id="CHEBI:57692"/>
    </ligand>
</feature>
<dbReference type="GO" id="GO:0071949">
    <property type="term" value="F:FAD binding"/>
    <property type="evidence" value="ECO:0007669"/>
    <property type="project" value="InterPro"/>
</dbReference>
<feature type="binding site" evidence="6">
    <location>
        <position position="226"/>
    </location>
    <ligand>
        <name>D-dopa</name>
        <dbReference type="ChEBI" id="CHEBI:149689"/>
    </ligand>
</feature>
<dbReference type="GO" id="GO:0003884">
    <property type="term" value="F:D-amino-acid oxidase activity"/>
    <property type="evidence" value="ECO:0007669"/>
    <property type="project" value="InterPro"/>
</dbReference>
<comment type="similarity">
    <text evidence="2">Belongs to the DAMOX/DASOX family.</text>
</comment>
<keyword evidence="5" id="KW-0560">Oxidoreductase</keyword>
<feature type="domain" description="FAD dependent oxidoreductase" evidence="7">
    <location>
        <begin position="4"/>
        <end position="332"/>
    </location>
</feature>
<dbReference type="Gene3D" id="3.30.9.10">
    <property type="entry name" value="D-Amino Acid Oxidase, subunit A, domain 2"/>
    <property type="match status" value="1"/>
</dbReference>
<evidence type="ECO:0000313" key="9">
    <source>
        <dbReference type="Proteomes" id="UP000449547"/>
    </source>
</evidence>
<dbReference type="PIRSF" id="PIRSF000189">
    <property type="entry name" value="D-aa_oxidase"/>
    <property type="match status" value="1"/>
</dbReference>
<keyword evidence="4 6" id="KW-0274">FAD</keyword>
<dbReference type="GO" id="GO:0019478">
    <property type="term" value="P:D-amino acid catabolic process"/>
    <property type="evidence" value="ECO:0007669"/>
    <property type="project" value="TreeGrafter"/>
</dbReference>
<evidence type="ECO:0000256" key="6">
    <source>
        <dbReference type="PIRSR" id="PIRSR000189-1"/>
    </source>
</evidence>
<evidence type="ECO:0000256" key="4">
    <source>
        <dbReference type="ARBA" id="ARBA00022827"/>
    </source>
</evidence>
<dbReference type="AlphaFoldDB" id="A0A642UFC4"/>
<gene>
    <name evidence="8" type="ORF">DIURU_004825</name>
</gene>
<proteinExistence type="inferred from homology"/>
<sequence length="346" mass="38898">MTKYVVLGSGVIGYYTVFSLLERQVPGSDITIVAEFWPGDEYVEYASPYAGANFSCITDDDDKTMFYDQYTYENLAKIQQKLGGAEASGLDRYMSTEFWDRMPSEKKKAGYRTYLQNYEELTELAPGTEYGIKFLSWNFNTVKFLKASKAYFEKQGVTMKRAKLSHVCQAFGADTKVVFNCTGLGAKHLGGVNDLACYPTRGQICIVKAPHIKDNTMRWGDDYCTYIIKRPFSNDQLVLGGFMQKDWHTMATYQDQTEDIWKRTTTLNPKILSANPHGTSFEDLEVVRVVSGLRPSRHGGVRIEKEHVENGKYVVHNYGASGYGYQAGLGMAVEGVNLALAKDSKL</sequence>
<dbReference type="EMBL" id="SWFT01000149">
    <property type="protein sequence ID" value="KAA8897972.1"/>
    <property type="molecule type" value="Genomic_DNA"/>
</dbReference>
<comment type="cofactor">
    <cofactor evidence="1 6">
        <name>FAD</name>
        <dbReference type="ChEBI" id="CHEBI:57692"/>
    </cofactor>
</comment>
<evidence type="ECO:0000256" key="3">
    <source>
        <dbReference type="ARBA" id="ARBA00022630"/>
    </source>
</evidence>
<evidence type="ECO:0000256" key="1">
    <source>
        <dbReference type="ARBA" id="ARBA00001974"/>
    </source>
</evidence>
<evidence type="ECO:0000259" key="7">
    <source>
        <dbReference type="Pfam" id="PF01266"/>
    </source>
</evidence>
<dbReference type="PANTHER" id="PTHR11530:SF11">
    <property type="entry name" value="D-ASPARTATE OXIDASE"/>
    <property type="match status" value="1"/>
</dbReference>
<reference evidence="8 9" key="1">
    <citation type="submission" date="2019-07" db="EMBL/GenBank/DDBJ databases">
        <title>Genome assembly of two rare yeast pathogens: Diutina rugosa and Trichomonascus ciferrii.</title>
        <authorList>
            <person name="Mixao V."/>
            <person name="Saus E."/>
            <person name="Hansen A."/>
            <person name="Lass-Flor C."/>
            <person name="Gabaldon T."/>
        </authorList>
    </citation>
    <scope>NUCLEOTIDE SEQUENCE [LARGE SCALE GENOMIC DNA]</scope>
    <source>
        <strain evidence="8 9">CBS 613</strain>
    </source>
</reference>
<dbReference type="InterPro" id="IPR006076">
    <property type="entry name" value="FAD-dep_OxRdtase"/>
</dbReference>
<dbReference type="PROSITE" id="PS00677">
    <property type="entry name" value="DAO"/>
    <property type="match status" value="1"/>
</dbReference>
<evidence type="ECO:0000256" key="2">
    <source>
        <dbReference type="ARBA" id="ARBA00006730"/>
    </source>
</evidence>
<dbReference type="Pfam" id="PF01266">
    <property type="entry name" value="DAO"/>
    <property type="match status" value="1"/>
</dbReference>
<evidence type="ECO:0000256" key="5">
    <source>
        <dbReference type="ARBA" id="ARBA00023002"/>
    </source>
</evidence>
<dbReference type="GO" id="GO:0005737">
    <property type="term" value="C:cytoplasm"/>
    <property type="evidence" value="ECO:0007669"/>
    <property type="project" value="TreeGrafter"/>
</dbReference>
<dbReference type="GeneID" id="54783476"/>
<feature type="binding site" evidence="6">
    <location>
        <position position="322"/>
    </location>
    <ligand>
        <name>D-dopa</name>
        <dbReference type="ChEBI" id="CHEBI:149689"/>
    </ligand>
</feature>
<dbReference type="RefSeq" id="XP_034010229.1">
    <property type="nucleotide sequence ID" value="XM_034157741.1"/>
</dbReference>
<keyword evidence="9" id="KW-1185">Reference proteome</keyword>
<keyword evidence="3" id="KW-0285">Flavoprotein</keyword>
<name>A0A642UFC4_DIURU</name>
<dbReference type="Gene3D" id="3.40.50.720">
    <property type="entry name" value="NAD(P)-binding Rossmann-like Domain"/>
    <property type="match status" value="1"/>
</dbReference>
<comment type="caution">
    <text evidence="8">The sequence shown here is derived from an EMBL/GenBank/DDBJ whole genome shotgun (WGS) entry which is preliminary data.</text>
</comment>
<dbReference type="PANTHER" id="PTHR11530">
    <property type="entry name" value="D-AMINO ACID OXIDASE"/>
    <property type="match status" value="1"/>
</dbReference>
<dbReference type="InterPro" id="IPR023209">
    <property type="entry name" value="DAO"/>
</dbReference>
<evidence type="ECO:0000313" key="8">
    <source>
        <dbReference type="EMBL" id="KAA8897972.1"/>
    </source>
</evidence>
<dbReference type="InterPro" id="IPR006181">
    <property type="entry name" value="D-amino_acid_oxidase_CS"/>
</dbReference>
<dbReference type="OrthoDB" id="2015447at2759"/>
<accession>A0A642UFC4</accession>
<protein>
    <recommendedName>
        <fullName evidence="7">FAD dependent oxidoreductase domain-containing protein</fullName>
    </recommendedName>
</protein>
<organism evidence="8 9">
    <name type="scientific">Diutina rugosa</name>
    <name type="common">Yeast</name>
    <name type="synonym">Candida rugosa</name>
    <dbReference type="NCBI Taxonomy" id="5481"/>
    <lineage>
        <taxon>Eukaryota</taxon>
        <taxon>Fungi</taxon>
        <taxon>Dikarya</taxon>
        <taxon>Ascomycota</taxon>
        <taxon>Saccharomycotina</taxon>
        <taxon>Pichiomycetes</taxon>
        <taxon>Debaryomycetaceae</taxon>
        <taxon>Diutina</taxon>
    </lineage>
</organism>
<feature type="binding site" evidence="6">
    <location>
        <position position="294"/>
    </location>
    <ligand>
        <name>D-dopa</name>
        <dbReference type="ChEBI" id="CHEBI:149689"/>
    </ligand>
</feature>
<dbReference type="SUPFAM" id="SSF51971">
    <property type="entry name" value="Nucleotide-binding domain"/>
    <property type="match status" value="1"/>
</dbReference>
<dbReference type="SUPFAM" id="SSF54373">
    <property type="entry name" value="FAD-linked reductases, C-terminal domain"/>
    <property type="match status" value="1"/>
</dbReference>